<name>A0ABT3G9U7_9BACT</name>
<gene>
    <name evidence="1" type="ORF">OJ996_23730</name>
</gene>
<proteinExistence type="predicted"/>
<dbReference type="RefSeq" id="WP_264516198.1">
    <property type="nucleotide sequence ID" value="NZ_JAPDDR010000016.1"/>
</dbReference>
<protein>
    <submittedName>
        <fullName evidence="1">Uncharacterized protein</fullName>
    </submittedName>
</protein>
<evidence type="ECO:0000313" key="1">
    <source>
        <dbReference type="EMBL" id="MCW1916618.1"/>
    </source>
</evidence>
<reference evidence="1" key="1">
    <citation type="submission" date="2022-10" db="EMBL/GenBank/DDBJ databases">
        <title>Luteolibacter sp. GHJ8, whole genome shotgun sequencing project.</title>
        <authorList>
            <person name="Zhao G."/>
            <person name="Shen L."/>
        </authorList>
    </citation>
    <scope>NUCLEOTIDE SEQUENCE</scope>
    <source>
        <strain evidence="1">GHJ8</strain>
    </source>
</reference>
<comment type="caution">
    <text evidence="1">The sequence shown here is derived from an EMBL/GenBank/DDBJ whole genome shotgun (WGS) entry which is preliminary data.</text>
</comment>
<organism evidence="1 2">
    <name type="scientific">Luteolibacter rhizosphaerae</name>
    <dbReference type="NCBI Taxonomy" id="2989719"/>
    <lineage>
        <taxon>Bacteria</taxon>
        <taxon>Pseudomonadati</taxon>
        <taxon>Verrucomicrobiota</taxon>
        <taxon>Verrucomicrobiia</taxon>
        <taxon>Verrucomicrobiales</taxon>
        <taxon>Verrucomicrobiaceae</taxon>
        <taxon>Luteolibacter</taxon>
    </lineage>
</organism>
<evidence type="ECO:0000313" key="2">
    <source>
        <dbReference type="Proteomes" id="UP001165653"/>
    </source>
</evidence>
<keyword evidence="2" id="KW-1185">Reference proteome</keyword>
<dbReference type="EMBL" id="JAPDDR010000016">
    <property type="protein sequence ID" value="MCW1916618.1"/>
    <property type="molecule type" value="Genomic_DNA"/>
</dbReference>
<accession>A0ABT3G9U7</accession>
<sequence length="80" mass="9166">MLSRELDARERASYVPWCDLYALLCNLLGRGKRTWTRADFLPEEDGQEKAPPAEVEAGLRAYQEAVARGREKMKRVPSDQ</sequence>
<dbReference type="Proteomes" id="UP001165653">
    <property type="component" value="Unassembled WGS sequence"/>
</dbReference>